<dbReference type="CDD" id="cd04479">
    <property type="entry name" value="RPA3"/>
    <property type="match status" value="1"/>
</dbReference>
<dbReference type="Proteomes" id="UP000217199">
    <property type="component" value="Unassembled WGS sequence"/>
</dbReference>
<proteinExistence type="inferred from homology"/>
<protein>
    <submittedName>
        <fullName evidence="4">Replication factor A 3</fullName>
    </submittedName>
</protein>
<dbReference type="GO" id="GO:0003697">
    <property type="term" value="F:single-stranded DNA binding"/>
    <property type="evidence" value="ECO:0007669"/>
    <property type="project" value="TreeGrafter"/>
</dbReference>
<evidence type="ECO:0000256" key="3">
    <source>
        <dbReference type="ARBA" id="ARBA00023242"/>
    </source>
</evidence>
<dbReference type="Pfam" id="PF08661">
    <property type="entry name" value="Rep_fac-A_3"/>
    <property type="match status" value="1"/>
</dbReference>
<dbReference type="OrthoDB" id="188186at2759"/>
<sequence>MAEDLSTPRVNSARLSEVIGRTVRFICKVERVRGPTAIVRATDRGQVEIKLPMGGELQEGKYVEIIGTVEEPNVINLKGYVDLGPNELDMQLIDDCIEMINNPKYETIF</sequence>
<accession>A0A286U6S0</accession>
<evidence type="ECO:0000256" key="1">
    <source>
        <dbReference type="ARBA" id="ARBA00004123"/>
    </source>
</evidence>
<evidence type="ECO:0000313" key="4">
    <source>
        <dbReference type="EMBL" id="PAV15265.1"/>
    </source>
</evidence>
<dbReference type="PANTHER" id="PTHR15114">
    <property type="entry name" value="REPLICATION PROTEIN A3"/>
    <property type="match status" value="1"/>
</dbReference>
<dbReference type="GO" id="GO:0000724">
    <property type="term" value="P:double-strand break repair via homologous recombination"/>
    <property type="evidence" value="ECO:0007669"/>
    <property type="project" value="TreeGrafter"/>
</dbReference>
<dbReference type="InterPro" id="IPR013970">
    <property type="entry name" value="Rfa2"/>
</dbReference>
<keyword evidence="5" id="KW-1185">Reference proteome</keyword>
<dbReference type="PANTHER" id="PTHR15114:SF1">
    <property type="entry name" value="REPLICATION PROTEIN A 14 KDA SUBUNIT"/>
    <property type="match status" value="1"/>
</dbReference>
<dbReference type="GO" id="GO:0006260">
    <property type="term" value="P:DNA replication"/>
    <property type="evidence" value="ECO:0007669"/>
    <property type="project" value="InterPro"/>
</dbReference>
<dbReference type="GO" id="GO:0005662">
    <property type="term" value="C:DNA replication factor A complex"/>
    <property type="evidence" value="ECO:0007669"/>
    <property type="project" value="TreeGrafter"/>
</dbReference>
<comment type="similarity">
    <text evidence="2">Belongs to the replication factor A protein 3 family.</text>
</comment>
<gene>
    <name evidence="4" type="ORF">PNOK_0902600</name>
</gene>
<dbReference type="GO" id="GO:0006284">
    <property type="term" value="P:base-excision repair"/>
    <property type="evidence" value="ECO:0007669"/>
    <property type="project" value="TreeGrafter"/>
</dbReference>
<dbReference type="Gene3D" id="2.40.50.140">
    <property type="entry name" value="Nucleic acid-binding proteins"/>
    <property type="match status" value="1"/>
</dbReference>
<dbReference type="GO" id="GO:0003684">
    <property type="term" value="F:damaged DNA binding"/>
    <property type="evidence" value="ECO:0007669"/>
    <property type="project" value="TreeGrafter"/>
</dbReference>
<dbReference type="SUPFAM" id="SSF50249">
    <property type="entry name" value="Nucleic acid-binding proteins"/>
    <property type="match status" value="1"/>
</dbReference>
<dbReference type="GO" id="GO:0006298">
    <property type="term" value="P:mismatch repair"/>
    <property type="evidence" value="ECO:0007669"/>
    <property type="project" value="TreeGrafter"/>
</dbReference>
<dbReference type="InParanoid" id="A0A286U6S0"/>
<evidence type="ECO:0000256" key="2">
    <source>
        <dbReference type="ARBA" id="ARBA00009761"/>
    </source>
</evidence>
<dbReference type="STRING" id="2282107.A0A286U6S0"/>
<comment type="subcellular location">
    <subcellularLocation>
        <location evidence="1">Nucleus</location>
    </subcellularLocation>
</comment>
<dbReference type="GO" id="GO:0035861">
    <property type="term" value="C:site of double-strand break"/>
    <property type="evidence" value="ECO:0007669"/>
    <property type="project" value="TreeGrafter"/>
</dbReference>
<dbReference type="InterPro" id="IPR012340">
    <property type="entry name" value="NA-bd_OB-fold"/>
</dbReference>
<dbReference type="GO" id="GO:0006289">
    <property type="term" value="P:nucleotide-excision repair"/>
    <property type="evidence" value="ECO:0007669"/>
    <property type="project" value="TreeGrafter"/>
</dbReference>
<keyword evidence="3" id="KW-0539">Nucleus</keyword>
<reference evidence="4 5" key="1">
    <citation type="journal article" date="2017" name="Mol. Ecol.">
        <title>Comparative and population genomic landscape of Phellinus noxius: A hypervariable fungus causing root rot in trees.</title>
        <authorList>
            <person name="Chung C.L."/>
            <person name="Lee T.J."/>
            <person name="Akiba M."/>
            <person name="Lee H.H."/>
            <person name="Kuo T.H."/>
            <person name="Liu D."/>
            <person name="Ke H.M."/>
            <person name="Yokoi T."/>
            <person name="Roa M.B."/>
            <person name="Lu M.J."/>
            <person name="Chang Y.Y."/>
            <person name="Ann P.J."/>
            <person name="Tsai J.N."/>
            <person name="Chen C.Y."/>
            <person name="Tzean S.S."/>
            <person name="Ota Y."/>
            <person name="Hattori T."/>
            <person name="Sahashi N."/>
            <person name="Liou R.F."/>
            <person name="Kikuchi T."/>
            <person name="Tsai I.J."/>
        </authorList>
    </citation>
    <scope>NUCLEOTIDE SEQUENCE [LARGE SCALE GENOMIC DNA]</scope>
    <source>
        <strain evidence="4 5">FFPRI411160</strain>
    </source>
</reference>
<organism evidence="4 5">
    <name type="scientific">Pyrrhoderma noxium</name>
    <dbReference type="NCBI Taxonomy" id="2282107"/>
    <lineage>
        <taxon>Eukaryota</taxon>
        <taxon>Fungi</taxon>
        <taxon>Dikarya</taxon>
        <taxon>Basidiomycota</taxon>
        <taxon>Agaricomycotina</taxon>
        <taxon>Agaricomycetes</taxon>
        <taxon>Hymenochaetales</taxon>
        <taxon>Hymenochaetaceae</taxon>
        <taxon>Pyrrhoderma</taxon>
    </lineage>
</organism>
<comment type="caution">
    <text evidence="4">The sequence shown here is derived from an EMBL/GenBank/DDBJ whole genome shotgun (WGS) entry which is preliminary data.</text>
</comment>
<name>A0A286U6S0_9AGAM</name>
<evidence type="ECO:0000313" key="5">
    <source>
        <dbReference type="Proteomes" id="UP000217199"/>
    </source>
</evidence>
<dbReference type="EMBL" id="NBII01000010">
    <property type="protein sequence ID" value="PAV15265.1"/>
    <property type="molecule type" value="Genomic_DNA"/>
</dbReference>
<dbReference type="AlphaFoldDB" id="A0A286U6S0"/>